<accession>A0AAV1Y780</accession>
<dbReference type="Proteomes" id="UP001497480">
    <property type="component" value="Unassembled WGS sequence"/>
</dbReference>
<evidence type="ECO:0000313" key="1">
    <source>
        <dbReference type="EMBL" id="CAL0329640.1"/>
    </source>
</evidence>
<comment type="caution">
    <text evidence="1">The sequence shown here is derived from an EMBL/GenBank/DDBJ whole genome shotgun (WGS) entry which is preliminary data.</text>
</comment>
<protein>
    <submittedName>
        <fullName evidence="1">Uncharacterized protein</fullName>
    </submittedName>
</protein>
<evidence type="ECO:0000313" key="2">
    <source>
        <dbReference type="Proteomes" id="UP001497480"/>
    </source>
</evidence>
<gene>
    <name evidence="1" type="ORF">LLUT_LOCUS30700</name>
</gene>
<keyword evidence="2" id="KW-1185">Reference proteome</keyword>
<organism evidence="1 2">
    <name type="scientific">Lupinus luteus</name>
    <name type="common">European yellow lupine</name>
    <dbReference type="NCBI Taxonomy" id="3873"/>
    <lineage>
        <taxon>Eukaryota</taxon>
        <taxon>Viridiplantae</taxon>
        <taxon>Streptophyta</taxon>
        <taxon>Embryophyta</taxon>
        <taxon>Tracheophyta</taxon>
        <taxon>Spermatophyta</taxon>
        <taxon>Magnoliopsida</taxon>
        <taxon>eudicotyledons</taxon>
        <taxon>Gunneridae</taxon>
        <taxon>Pentapetalae</taxon>
        <taxon>rosids</taxon>
        <taxon>fabids</taxon>
        <taxon>Fabales</taxon>
        <taxon>Fabaceae</taxon>
        <taxon>Papilionoideae</taxon>
        <taxon>50 kb inversion clade</taxon>
        <taxon>genistoids sensu lato</taxon>
        <taxon>core genistoids</taxon>
        <taxon>Genisteae</taxon>
        <taxon>Lupinus</taxon>
    </lineage>
</organism>
<name>A0AAV1Y780_LUPLU</name>
<dbReference type="AlphaFoldDB" id="A0AAV1Y780"/>
<sequence>MMSLEIDANGSSTVTCHKRGEQINKWEAAEAHHLSKHVGTLLDGEPIISLPPKSVELKKEILGLNLILQFLTSSESGQCSLMQNWYP</sequence>
<reference evidence="1 2" key="1">
    <citation type="submission" date="2024-03" db="EMBL/GenBank/DDBJ databases">
        <authorList>
            <person name="Martinez-Hernandez J."/>
        </authorList>
    </citation>
    <scope>NUCLEOTIDE SEQUENCE [LARGE SCALE GENOMIC DNA]</scope>
</reference>
<dbReference type="EMBL" id="CAXHTB010000022">
    <property type="protein sequence ID" value="CAL0329640.1"/>
    <property type="molecule type" value="Genomic_DNA"/>
</dbReference>
<proteinExistence type="predicted"/>